<dbReference type="InterPro" id="IPR011033">
    <property type="entry name" value="PRC_barrel-like_sf"/>
</dbReference>
<evidence type="ECO:0000313" key="4">
    <source>
        <dbReference type="Proteomes" id="UP000655208"/>
    </source>
</evidence>
<organism evidence="3 4">
    <name type="scientific">Nakamurella endophytica</name>
    <dbReference type="NCBI Taxonomy" id="1748367"/>
    <lineage>
        <taxon>Bacteria</taxon>
        <taxon>Bacillati</taxon>
        <taxon>Actinomycetota</taxon>
        <taxon>Actinomycetes</taxon>
        <taxon>Nakamurellales</taxon>
        <taxon>Nakamurellaceae</taxon>
        <taxon>Nakamurella</taxon>
    </lineage>
</organism>
<dbReference type="AlphaFoldDB" id="A0A917SJA1"/>
<dbReference type="Gene3D" id="3.90.50.10">
    <property type="entry name" value="Photosynthetic Reaction Center, subunit H, domain 2"/>
    <property type="match status" value="1"/>
</dbReference>
<gene>
    <name evidence="3" type="ORF">GCM10011594_01050</name>
</gene>
<protein>
    <recommendedName>
        <fullName evidence="2">PRC-barrel domain-containing protein</fullName>
    </recommendedName>
</protein>
<dbReference type="Proteomes" id="UP000655208">
    <property type="component" value="Unassembled WGS sequence"/>
</dbReference>
<accession>A0A917SJA1</accession>
<evidence type="ECO:0000313" key="3">
    <source>
        <dbReference type="EMBL" id="GGL85202.1"/>
    </source>
</evidence>
<sequence length="319" mass="34323">MVHHLQSDIGIAVDGVVVGAGGDELGKVGQVFVDNETGQPTWVTVKTGWFGGNQSFVPLDDASIEGNRVVVPYDQDKVKGAPNFAEDEPLSEQDEDRLYEYYDIGDRLPVGSFDRRTFDMSHLEGSATAARAQELETTPSDADQRSRTRRLRILAAELTALADSGSWGDDSADLALPAAWGPTPSEQERESAELANLELTFRQRAEVLERSVSRGDVASLLRMTDQAVTKLVVAGRLVALKDRGRWAIPTWQFDADSVAGVLPAIDRLAAAFPGGPVALSRWATRPSPDLNGDSPSRALAAGRVEEVVAVADALAKSAW</sequence>
<proteinExistence type="predicted"/>
<feature type="region of interest" description="Disordered" evidence="1">
    <location>
        <begin position="129"/>
        <end position="148"/>
    </location>
</feature>
<dbReference type="Pfam" id="PF05239">
    <property type="entry name" value="PRC"/>
    <property type="match status" value="1"/>
</dbReference>
<feature type="domain" description="PRC-barrel" evidence="2">
    <location>
        <begin position="17"/>
        <end position="76"/>
    </location>
</feature>
<reference evidence="3" key="2">
    <citation type="submission" date="2020-09" db="EMBL/GenBank/DDBJ databases">
        <authorList>
            <person name="Sun Q."/>
            <person name="Zhou Y."/>
        </authorList>
    </citation>
    <scope>NUCLEOTIDE SEQUENCE</scope>
    <source>
        <strain evidence="3">CGMCC 4.7308</strain>
    </source>
</reference>
<dbReference type="RefSeq" id="WP_188939579.1">
    <property type="nucleotide sequence ID" value="NZ_BMNA01000001.1"/>
</dbReference>
<evidence type="ECO:0000259" key="2">
    <source>
        <dbReference type="Pfam" id="PF05239"/>
    </source>
</evidence>
<keyword evidence="4" id="KW-1185">Reference proteome</keyword>
<comment type="caution">
    <text evidence="3">The sequence shown here is derived from an EMBL/GenBank/DDBJ whole genome shotgun (WGS) entry which is preliminary data.</text>
</comment>
<dbReference type="SUPFAM" id="SSF50346">
    <property type="entry name" value="PRC-barrel domain"/>
    <property type="match status" value="1"/>
</dbReference>
<dbReference type="InterPro" id="IPR027275">
    <property type="entry name" value="PRC-brl_dom"/>
</dbReference>
<name>A0A917SJA1_9ACTN</name>
<dbReference type="EMBL" id="BMNA01000001">
    <property type="protein sequence ID" value="GGL85202.1"/>
    <property type="molecule type" value="Genomic_DNA"/>
</dbReference>
<dbReference type="InterPro" id="IPR014747">
    <property type="entry name" value="Bac_photo_RC_H_C"/>
</dbReference>
<reference evidence="3" key="1">
    <citation type="journal article" date="2014" name="Int. J. Syst. Evol. Microbiol.">
        <title>Complete genome sequence of Corynebacterium casei LMG S-19264T (=DSM 44701T), isolated from a smear-ripened cheese.</title>
        <authorList>
            <consortium name="US DOE Joint Genome Institute (JGI-PGF)"/>
            <person name="Walter F."/>
            <person name="Albersmeier A."/>
            <person name="Kalinowski J."/>
            <person name="Ruckert C."/>
        </authorList>
    </citation>
    <scope>NUCLEOTIDE SEQUENCE</scope>
    <source>
        <strain evidence="3">CGMCC 4.7308</strain>
    </source>
</reference>
<evidence type="ECO:0000256" key="1">
    <source>
        <dbReference type="SAM" id="MobiDB-lite"/>
    </source>
</evidence>
<dbReference type="GO" id="GO:0030077">
    <property type="term" value="C:plasma membrane light-harvesting complex"/>
    <property type="evidence" value="ECO:0007669"/>
    <property type="project" value="InterPro"/>
</dbReference>
<dbReference type="GO" id="GO:0019684">
    <property type="term" value="P:photosynthesis, light reaction"/>
    <property type="evidence" value="ECO:0007669"/>
    <property type="project" value="InterPro"/>
</dbReference>